<dbReference type="SMART" id="SM00448">
    <property type="entry name" value="REC"/>
    <property type="match status" value="1"/>
</dbReference>
<dbReference type="SUPFAM" id="SSF52172">
    <property type="entry name" value="CheY-like"/>
    <property type="match status" value="1"/>
</dbReference>
<evidence type="ECO:0000256" key="3">
    <source>
        <dbReference type="PROSITE-ProRule" id="PRU00169"/>
    </source>
</evidence>
<dbReference type="GeneID" id="63809519"/>
<accession>A0A2T5M6N0</accession>
<proteinExistence type="predicted"/>
<dbReference type="Proteomes" id="UP000244073">
    <property type="component" value="Unassembled WGS sequence"/>
</dbReference>
<dbReference type="RefSeq" id="XP_040755582.1">
    <property type="nucleotide sequence ID" value="XM_040892637.1"/>
</dbReference>
<dbReference type="AlphaFoldDB" id="A0A2T5M6N0"/>
<keyword evidence="2" id="KW-0902">Two-component regulatory system</keyword>
<dbReference type="InterPro" id="IPR001789">
    <property type="entry name" value="Sig_transdc_resp-reg_receiver"/>
</dbReference>
<feature type="modified residue" description="4-aspartylphosphate" evidence="3">
    <location>
        <position position="100"/>
    </location>
</feature>
<sequence length="210" mass="23915">MESDRGYLGRGERVFIIERISPLFSPRILRIFLFHSNPPSSHHKMHVLIAEDNSINQKLATIVLTRLGCTLAVVDNGQQALDYLAADPVTCPRPDIILMDISMPVMDGFEATRMIRTQPPFTTDPRICMAPIIGMCATNCREARESYLARGMDDILLKPLRRKHLHQLLMWWSQRKVSPRAVGQTLPQIVMAPTWGSHPWSAYRGPRSRM</sequence>
<dbReference type="PANTHER" id="PTHR45339:SF1">
    <property type="entry name" value="HYBRID SIGNAL TRANSDUCTION HISTIDINE KINASE J"/>
    <property type="match status" value="1"/>
</dbReference>
<reference evidence="5 6" key="1">
    <citation type="journal article" date="2018" name="Proc. Natl. Acad. Sci. U.S.A.">
        <title>Linking secondary metabolites to gene clusters through genome sequencing of six diverse Aspergillus species.</title>
        <authorList>
            <person name="Kaerboelling I."/>
            <person name="Vesth T.C."/>
            <person name="Frisvad J.C."/>
            <person name="Nybo J.L."/>
            <person name="Theobald S."/>
            <person name="Kuo A."/>
            <person name="Bowyer P."/>
            <person name="Matsuda Y."/>
            <person name="Mondo S."/>
            <person name="Lyhne E.K."/>
            <person name="Kogle M.E."/>
            <person name="Clum A."/>
            <person name="Lipzen A."/>
            <person name="Salamov A."/>
            <person name="Ngan C.Y."/>
            <person name="Daum C."/>
            <person name="Chiniquy J."/>
            <person name="Barry K."/>
            <person name="LaButti K."/>
            <person name="Haridas S."/>
            <person name="Simmons B.A."/>
            <person name="Magnuson J.K."/>
            <person name="Mortensen U.H."/>
            <person name="Larsen T.O."/>
            <person name="Grigoriev I.V."/>
            <person name="Baker S.E."/>
            <person name="Andersen M.R."/>
        </authorList>
    </citation>
    <scope>NUCLEOTIDE SEQUENCE [LARGE SCALE GENOMIC DNA]</scope>
    <source>
        <strain evidence="5 6">IBT 24754</strain>
    </source>
</reference>
<keyword evidence="1 3" id="KW-0597">Phosphoprotein</keyword>
<evidence type="ECO:0000313" key="6">
    <source>
        <dbReference type="Proteomes" id="UP000244073"/>
    </source>
</evidence>
<evidence type="ECO:0000256" key="1">
    <source>
        <dbReference type="ARBA" id="ARBA00022553"/>
    </source>
</evidence>
<dbReference type="Gene3D" id="3.40.50.2300">
    <property type="match status" value="1"/>
</dbReference>
<gene>
    <name evidence="5" type="ORF">P175DRAFT_022728</name>
</gene>
<evidence type="ECO:0000259" key="4">
    <source>
        <dbReference type="PROSITE" id="PS50110"/>
    </source>
</evidence>
<dbReference type="InterPro" id="IPR011006">
    <property type="entry name" value="CheY-like_superfamily"/>
</dbReference>
<dbReference type="VEuPathDB" id="FungiDB:P175DRAFT_022728"/>
<dbReference type="PROSITE" id="PS50110">
    <property type="entry name" value="RESPONSE_REGULATORY"/>
    <property type="match status" value="1"/>
</dbReference>
<dbReference type="OrthoDB" id="60033at2759"/>
<dbReference type="Pfam" id="PF00072">
    <property type="entry name" value="Response_reg"/>
    <property type="match status" value="1"/>
</dbReference>
<protein>
    <recommendedName>
        <fullName evidence="4">Response regulatory domain-containing protein</fullName>
    </recommendedName>
</protein>
<dbReference type="EMBL" id="MSFN02000001">
    <property type="protein sequence ID" value="PTU24190.1"/>
    <property type="molecule type" value="Genomic_DNA"/>
</dbReference>
<name>A0A2T5M6N0_9EURO</name>
<evidence type="ECO:0000256" key="2">
    <source>
        <dbReference type="ARBA" id="ARBA00023012"/>
    </source>
</evidence>
<evidence type="ECO:0000313" key="5">
    <source>
        <dbReference type="EMBL" id="PTU24190.1"/>
    </source>
</evidence>
<dbReference type="PANTHER" id="PTHR45339">
    <property type="entry name" value="HYBRID SIGNAL TRANSDUCTION HISTIDINE KINASE J"/>
    <property type="match status" value="1"/>
</dbReference>
<dbReference type="GO" id="GO:0000160">
    <property type="term" value="P:phosphorelay signal transduction system"/>
    <property type="evidence" value="ECO:0007669"/>
    <property type="project" value="UniProtKB-KW"/>
</dbReference>
<comment type="caution">
    <text evidence="5">The sequence shown here is derived from an EMBL/GenBank/DDBJ whole genome shotgun (WGS) entry which is preliminary data.</text>
</comment>
<organism evidence="5 6">
    <name type="scientific">Aspergillus ochraceoroseus IBT 24754</name>
    <dbReference type="NCBI Taxonomy" id="1392256"/>
    <lineage>
        <taxon>Eukaryota</taxon>
        <taxon>Fungi</taxon>
        <taxon>Dikarya</taxon>
        <taxon>Ascomycota</taxon>
        <taxon>Pezizomycotina</taxon>
        <taxon>Eurotiomycetes</taxon>
        <taxon>Eurotiomycetidae</taxon>
        <taxon>Eurotiales</taxon>
        <taxon>Aspergillaceae</taxon>
        <taxon>Aspergillus</taxon>
        <taxon>Aspergillus subgen. Nidulantes</taxon>
    </lineage>
</organism>
<dbReference type="CDD" id="cd17546">
    <property type="entry name" value="REC_hyHK_CKI1_RcsC-like"/>
    <property type="match status" value="1"/>
</dbReference>
<feature type="domain" description="Response regulatory" evidence="4">
    <location>
        <begin position="46"/>
        <end position="173"/>
    </location>
</feature>